<dbReference type="Proteomes" id="UP000009026">
    <property type="component" value="Chromosome"/>
</dbReference>
<gene>
    <name evidence="2" type="ORF">A176_004861</name>
</gene>
<dbReference type="STRING" id="1297742.A176_004861"/>
<evidence type="ECO:0000313" key="3">
    <source>
        <dbReference type="Proteomes" id="UP000009026"/>
    </source>
</evidence>
<dbReference type="AlphaFoldDB" id="A0A0H4WYR0"/>
<reference evidence="2 3" key="1">
    <citation type="journal article" date="2016" name="PLoS ONE">
        <title>Complete Genome Sequence and Comparative Genomics of a Novel Myxobacterium Myxococcus hansupus.</title>
        <authorList>
            <person name="Sharma G."/>
            <person name="Narwani T."/>
            <person name="Subramanian S."/>
        </authorList>
    </citation>
    <scope>NUCLEOTIDE SEQUENCE [LARGE SCALE GENOMIC DNA]</scope>
    <source>
        <strain evidence="3">mixupus</strain>
    </source>
</reference>
<feature type="compositionally biased region" description="Low complexity" evidence="1">
    <location>
        <begin position="13"/>
        <end position="23"/>
    </location>
</feature>
<sequence>MPPLTGTNSEPLAATTTANTNPTSPVINNLPGHPTPKLSVGAHEGKKALALRTTPPTEVNGRPAPPSTRSSRFSVRVDDLL</sequence>
<feature type="region of interest" description="Disordered" evidence="1">
    <location>
        <begin position="1"/>
        <end position="81"/>
    </location>
</feature>
<dbReference type="KEGG" id="mym:A176_004861"/>
<organism evidence="2 3">
    <name type="scientific">Pseudomyxococcus hansupus</name>
    <dbReference type="NCBI Taxonomy" id="1297742"/>
    <lineage>
        <taxon>Bacteria</taxon>
        <taxon>Pseudomonadati</taxon>
        <taxon>Myxococcota</taxon>
        <taxon>Myxococcia</taxon>
        <taxon>Myxococcales</taxon>
        <taxon>Cystobacterineae</taxon>
        <taxon>Myxococcaceae</taxon>
        <taxon>Pseudomyxococcus</taxon>
    </lineage>
</organism>
<protein>
    <submittedName>
        <fullName evidence="2">Uncharacterized protein</fullName>
    </submittedName>
</protein>
<proteinExistence type="predicted"/>
<evidence type="ECO:0000313" key="2">
    <source>
        <dbReference type="EMBL" id="AKQ67949.1"/>
    </source>
</evidence>
<feature type="compositionally biased region" description="Polar residues" evidence="1">
    <location>
        <begin position="1"/>
        <end position="10"/>
    </location>
</feature>
<evidence type="ECO:0000256" key="1">
    <source>
        <dbReference type="SAM" id="MobiDB-lite"/>
    </source>
</evidence>
<keyword evidence="3" id="KW-1185">Reference proteome</keyword>
<name>A0A0H4WYR0_9BACT</name>
<accession>A0A0H4WYR0</accession>
<dbReference type="EMBL" id="CP012109">
    <property type="protein sequence ID" value="AKQ67949.1"/>
    <property type="molecule type" value="Genomic_DNA"/>
</dbReference>